<keyword evidence="4" id="KW-0812">Transmembrane</keyword>
<name>A0A518H4P7_9BACT</name>
<proteinExistence type="predicted"/>
<evidence type="ECO:0000259" key="5">
    <source>
        <dbReference type="PROSITE" id="PS50111"/>
    </source>
</evidence>
<dbReference type="PROSITE" id="PS50111">
    <property type="entry name" value="CHEMOTAXIS_TRANSDUC_2"/>
    <property type="match status" value="1"/>
</dbReference>
<feature type="domain" description="Methyl-accepting transducer" evidence="5">
    <location>
        <begin position="97"/>
        <end position="333"/>
    </location>
</feature>
<dbReference type="GO" id="GO:0007165">
    <property type="term" value="P:signal transduction"/>
    <property type="evidence" value="ECO:0007669"/>
    <property type="project" value="UniProtKB-KW"/>
</dbReference>
<reference evidence="6 7" key="1">
    <citation type="submission" date="2019-02" db="EMBL/GenBank/DDBJ databases">
        <title>Deep-cultivation of Planctomycetes and their phenomic and genomic characterization uncovers novel biology.</title>
        <authorList>
            <person name="Wiegand S."/>
            <person name="Jogler M."/>
            <person name="Boedeker C."/>
            <person name="Pinto D."/>
            <person name="Vollmers J."/>
            <person name="Rivas-Marin E."/>
            <person name="Kohn T."/>
            <person name="Peeters S.H."/>
            <person name="Heuer A."/>
            <person name="Rast P."/>
            <person name="Oberbeckmann S."/>
            <person name="Bunk B."/>
            <person name="Jeske O."/>
            <person name="Meyerdierks A."/>
            <person name="Storesund J.E."/>
            <person name="Kallscheuer N."/>
            <person name="Luecker S."/>
            <person name="Lage O.M."/>
            <person name="Pohl T."/>
            <person name="Merkel B.J."/>
            <person name="Hornburger P."/>
            <person name="Mueller R.-W."/>
            <person name="Bruemmer F."/>
            <person name="Labrenz M."/>
            <person name="Spormann A.M."/>
            <person name="Op den Camp H."/>
            <person name="Overmann J."/>
            <person name="Amann R."/>
            <person name="Jetten M.S.M."/>
            <person name="Mascher T."/>
            <person name="Medema M.H."/>
            <person name="Devos D.P."/>
            <person name="Kaster A.-K."/>
            <person name="Ovreas L."/>
            <person name="Rohde M."/>
            <person name="Galperin M.Y."/>
            <person name="Jogler C."/>
        </authorList>
    </citation>
    <scope>NUCLEOTIDE SEQUENCE [LARGE SCALE GENOMIC DNA]</scope>
    <source>
        <strain evidence="6 7">ElP</strain>
    </source>
</reference>
<evidence type="ECO:0000256" key="1">
    <source>
        <dbReference type="ARBA" id="ARBA00023224"/>
    </source>
</evidence>
<dbReference type="RefSeq" id="WP_197446155.1">
    <property type="nucleotide sequence ID" value="NZ_CP036426.1"/>
</dbReference>
<dbReference type="Gene3D" id="1.10.287.950">
    <property type="entry name" value="Methyl-accepting chemotaxis protein"/>
    <property type="match status" value="1"/>
</dbReference>
<dbReference type="SMART" id="SM00283">
    <property type="entry name" value="MA"/>
    <property type="match status" value="1"/>
</dbReference>
<dbReference type="SUPFAM" id="SSF58104">
    <property type="entry name" value="Methyl-accepting chemotaxis protein (MCP) signaling domain"/>
    <property type="match status" value="1"/>
</dbReference>
<gene>
    <name evidence="6" type="primary">mcp3</name>
    <name evidence="6" type="ORF">ElP_37210</name>
</gene>
<dbReference type="EMBL" id="CP036426">
    <property type="protein sequence ID" value="QDV35813.1"/>
    <property type="molecule type" value="Genomic_DNA"/>
</dbReference>
<evidence type="ECO:0000256" key="3">
    <source>
        <dbReference type="SAM" id="MobiDB-lite"/>
    </source>
</evidence>
<feature type="transmembrane region" description="Helical" evidence="4">
    <location>
        <begin position="36"/>
        <end position="55"/>
    </location>
</feature>
<keyword evidence="4" id="KW-0472">Membrane</keyword>
<evidence type="ECO:0000256" key="2">
    <source>
        <dbReference type="PROSITE-ProRule" id="PRU00284"/>
    </source>
</evidence>
<organism evidence="6 7">
    <name type="scientific">Tautonia plasticadhaerens</name>
    <dbReference type="NCBI Taxonomy" id="2527974"/>
    <lineage>
        <taxon>Bacteria</taxon>
        <taxon>Pseudomonadati</taxon>
        <taxon>Planctomycetota</taxon>
        <taxon>Planctomycetia</taxon>
        <taxon>Isosphaerales</taxon>
        <taxon>Isosphaeraceae</taxon>
        <taxon>Tautonia</taxon>
    </lineage>
</organism>
<keyword evidence="4" id="KW-1133">Transmembrane helix</keyword>
<evidence type="ECO:0000256" key="4">
    <source>
        <dbReference type="SAM" id="Phobius"/>
    </source>
</evidence>
<accession>A0A518H4P7</accession>
<evidence type="ECO:0000313" key="7">
    <source>
        <dbReference type="Proteomes" id="UP000317835"/>
    </source>
</evidence>
<dbReference type="KEGG" id="tpla:ElP_37210"/>
<protein>
    <submittedName>
        <fullName evidence="6">Methyl-accepting chemotaxis protein 3</fullName>
    </submittedName>
</protein>
<sequence length="399" mass="41916">MNTMSMGPALAVGGLGGLAAVGLALGISAAGGGAFGAALAAVLGSAAGAAVAGFVSNATARRCARTMAVRTPRADVPSASRLASDESKQRLDEVRAELKEIFQAISSLGESAGRMSEGAMEQTGAVPKTTQTVEALYDRIDLISQNADEAADATDRTRQEAIRGLDQIKGVIDGMEQLRAQVESNARKARRLGERSVEIGAIVELIGEISNRTDMLALNATIESVRAGEHGRGFAVVADEIRKLAERTAAATREIATLVEAIQADTHESIRSLAEEQAEMEKEANSVREAGSALERISRVAEDSARLVDGISHSANDQVLAARDLVSGMQRISEVSKLLLGETKQIRQQSRAVSQRCQALNALVSSRSQPDGVPGLDAYRAPRLHPGSSPRPVPIEARP</sequence>
<keyword evidence="1 2" id="KW-0807">Transducer</keyword>
<evidence type="ECO:0000313" key="6">
    <source>
        <dbReference type="EMBL" id="QDV35813.1"/>
    </source>
</evidence>
<keyword evidence="7" id="KW-1185">Reference proteome</keyword>
<dbReference type="InterPro" id="IPR004089">
    <property type="entry name" value="MCPsignal_dom"/>
</dbReference>
<dbReference type="PANTHER" id="PTHR32089:SF112">
    <property type="entry name" value="LYSOZYME-LIKE PROTEIN-RELATED"/>
    <property type="match status" value="1"/>
</dbReference>
<dbReference type="PANTHER" id="PTHR32089">
    <property type="entry name" value="METHYL-ACCEPTING CHEMOTAXIS PROTEIN MCPB"/>
    <property type="match status" value="1"/>
</dbReference>
<dbReference type="Pfam" id="PF00015">
    <property type="entry name" value="MCPsignal"/>
    <property type="match status" value="1"/>
</dbReference>
<dbReference type="AlphaFoldDB" id="A0A518H4P7"/>
<dbReference type="Proteomes" id="UP000317835">
    <property type="component" value="Chromosome"/>
</dbReference>
<feature type="region of interest" description="Disordered" evidence="3">
    <location>
        <begin position="366"/>
        <end position="399"/>
    </location>
</feature>
<dbReference type="GO" id="GO:0016020">
    <property type="term" value="C:membrane"/>
    <property type="evidence" value="ECO:0007669"/>
    <property type="project" value="InterPro"/>
</dbReference>